<sequence length="137" mass="15687">MKLDTDPPLSLHRQSKPMIKFRENRNSFIRLQAAEVSRSLQRVCANLAPAQTQFPFQFSINLGAQEVQDHTMTDDSAKRVGEEYNIEERLPLCQHGARLPARLSAYFTYRQTSSSNQVMREYLPASVASRLPAFSKR</sequence>
<keyword evidence="2" id="KW-1185">Reference proteome</keyword>
<organism evidence="1 2">
    <name type="scientific">Nesidiocoris tenuis</name>
    <dbReference type="NCBI Taxonomy" id="355587"/>
    <lineage>
        <taxon>Eukaryota</taxon>
        <taxon>Metazoa</taxon>
        <taxon>Ecdysozoa</taxon>
        <taxon>Arthropoda</taxon>
        <taxon>Hexapoda</taxon>
        <taxon>Insecta</taxon>
        <taxon>Pterygota</taxon>
        <taxon>Neoptera</taxon>
        <taxon>Paraneoptera</taxon>
        <taxon>Hemiptera</taxon>
        <taxon>Heteroptera</taxon>
        <taxon>Panheteroptera</taxon>
        <taxon>Cimicomorpha</taxon>
        <taxon>Miridae</taxon>
        <taxon>Dicyphina</taxon>
        <taxon>Nesidiocoris</taxon>
    </lineage>
</organism>
<proteinExistence type="predicted"/>
<evidence type="ECO:0000313" key="1">
    <source>
        <dbReference type="EMBL" id="BES88798.1"/>
    </source>
</evidence>
<dbReference type="EMBL" id="AP028909">
    <property type="protein sequence ID" value="BES88798.1"/>
    <property type="molecule type" value="Genomic_DNA"/>
</dbReference>
<name>A0ABN7A909_9HEMI</name>
<protein>
    <submittedName>
        <fullName evidence="1">Uncharacterized protein</fullName>
    </submittedName>
</protein>
<reference evidence="1 2" key="1">
    <citation type="submission" date="2023-09" db="EMBL/GenBank/DDBJ databases">
        <title>Nesidiocoris tenuis whole genome shotgun sequence.</title>
        <authorList>
            <person name="Shibata T."/>
            <person name="Shimoda M."/>
            <person name="Kobayashi T."/>
            <person name="Uehara T."/>
        </authorList>
    </citation>
    <scope>NUCLEOTIDE SEQUENCE [LARGE SCALE GENOMIC DNA]</scope>
    <source>
        <strain evidence="1 2">Japan</strain>
    </source>
</reference>
<evidence type="ECO:0000313" key="2">
    <source>
        <dbReference type="Proteomes" id="UP001307889"/>
    </source>
</evidence>
<gene>
    <name evidence="1" type="ORF">NTJ_01606</name>
</gene>
<dbReference type="Proteomes" id="UP001307889">
    <property type="component" value="Chromosome 1"/>
</dbReference>
<accession>A0ABN7A909</accession>